<dbReference type="InterPro" id="IPR026444">
    <property type="entry name" value="Secre_tail"/>
</dbReference>
<reference evidence="2 3" key="1">
    <citation type="journal article" date="2015" name="Microbiome">
        <title>Genomic resolution of linkages in carbon, nitrogen, and sulfur cycling among widespread estuary sediment bacteria.</title>
        <authorList>
            <person name="Baker B.J."/>
            <person name="Lazar C.S."/>
            <person name="Teske A.P."/>
            <person name="Dick G.J."/>
        </authorList>
    </citation>
    <scope>NUCLEOTIDE SEQUENCE [LARGE SCALE GENOMIC DNA]</scope>
    <source>
        <strain evidence="2">DG_78</strain>
    </source>
</reference>
<dbReference type="Proteomes" id="UP000051012">
    <property type="component" value="Unassembled WGS sequence"/>
</dbReference>
<feature type="non-terminal residue" evidence="2">
    <location>
        <position position="1"/>
    </location>
</feature>
<gene>
    <name evidence="2" type="ORF">AMJ52_02940</name>
</gene>
<protein>
    <recommendedName>
        <fullName evidence="1">Secretion system C-terminal sorting domain-containing protein</fullName>
    </recommendedName>
</protein>
<name>A0A0S7YHH4_UNCT6</name>
<sequence length="134" mass="14379">DIYCATVWCGGGTQQDMPLFFELGVVLPIDPTDWVPGVVEYVDDDVLSEIGMTITPTITRTGDCSVAFTITKSSDVSLQVYDATGRLVTTAFNGHLDRGIHTIALNTSGLANGVYIVLVKAAEEFHVGKVVVTR</sequence>
<dbReference type="Pfam" id="PF18962">
    <property type="entry name" value="Por_Secre_tail"/>
    <property type="match status" value="1"/>
</dbReference>
<dbReference type="NCBIfam" id="TIGR04183">
    <property type="entry name" value="Por_Secre_tail"/>
    <property type="match status" value="1"/>
</dbReference>
<comment type="caution">
    <text evidence="2">The sequence shown here is derived from an EMBL/GenBank/DDBJ whole genome shotgun (WGS) entry which is preliminary data.</text>
</comment>
<feature type="domain" description="Secretion system C-terminal sorting" evidence="1">
    <location>
        <begin position="68"/>
        <end position="132"/>
    </location>
</feature>
<evidence type="ECO:0000313" key="3">
    <source>
        <dbReference type="Proteomes" id="UP000051012"/>
    </source>
</evidence>
<organism evidence="2 3">
    <name type="scientific">candidate division TA06 bacterium DG_78</name>
    <dbReference type="NCBI Taxonomy" id="1703772"/>
    <lineage>
        <taxon>Bacteria</taxon>
        <taxon>Bacteria division TA06</taxon>
    </lineage>
</organism>
<evidence type="ECO:0000313" key="2">
    <source>
        <dbReference type="EMBL" id="KPJ73819.1"/>
    </source>
</evidence>
<accession>A0A0S7YHH4</accession>
<dbReference type="Gene3D" id="2.60.40.4070">
    <property type="match status" value="1"/>
</dbReference>
<evidence type="ECO:0000259" key="1">
    <source>
        <dbReference type="Pfam" id="PF18962"/>
    </source>
</evidence>
<dbReference type="EMBL" id="LJNI01000026">
    <property type="protein sequence ID" value="KPJ73819.1"/>
    <property type="molecule type" value="Genomic_DNA"/>
</dbReference>
<proteinExistence type="predicted"/>
<dbReference type="AlphaFoldDB" id="A0A0S7YHH4"/>